<dbReference type="STRING" id="1618573.UT19_C0002G0054"/>
<comment type="caution">
    <text evidence="1">The sequence shown here is derived from an EMBL/GenBank/DDBJ whole genome shotgun (WGS) entry which is preliminary data.</text>
</comment>
<reference evidence="1 2" key="1">
    <citation type="journal article" date="2015" name="Nature">
        <title>rRNA introns, odd ribosomes, and small enigmatic genomes across a large radiation of phyla.</title>
        <authorList>
            <person name="Brown C.T."/>
            <person name="Hug L.A."/>
            <person name="Thomas B.C."/>
            <person name="Sharon I."/>
            <person name="Castelle C.J."/>
            <person name="Singh A."/>
            <person name="Wilkins M.J."/>
            <person name="Williams K.H."/>
            <person name="Banfield J.F."/>
        </authorList>
    </citation>
    <scope>NUCLEOTIDE SEQUENCE [LARGE SCALE GENOMIC DNA]</scope>
</reference>
<protein>
    <submittedName>
        <fullName evidence="1">Uncharacterized protein</fullName>
    </submittedName>
</protein>
<evidence type="ECO:0000313" key="1">
    <source>
        <dbReference type="EMBL" id="KKQ94412.1"/>
    </source>
</evidence>
<proteinExistence type="predicted"/>
<dbReference type="EMBL" id="LBVW01000002">
    <property type="protein sequence ID" value="KKQ94412.1"/>
    <property type="molecule type" value="Genomic_DNA"/>
</dbReference>
<gene>
    <name evidence="1" type="ORF">UT19_C0002G0054</name>
</gene>
<sequence length="187" mass="21557">MVKIIIDPVKLGNLEVGWWRAHHEGDKGKLLELLVEYNVNFYGFSQDEAKDAIGDLIQGVKYHDTREWAKAIDSVSKFYLRVKEKTELSFDPEEIAGLEVGWWKLHDDLENNPDKSKLGEAFAKLYAVQFGVEEEKLTKAGRLKAEATRQHDIAEEPSTPTREIEKHWKKANQLLVNFHSELKRVLS</sequence>
<name>A0A0G0LTQ8_9BACT</name>
<dbReference type="AlphaFoldDB" id="A0A0G0LTQ8"/>
<evidence type="ECO:0000313" key="2">
    <source>
        <dbReference type="Proteomes" id="UP000034932"/>
    </source>
</evidence>
<dbReference type="Proteomes" id="UP000034932">
    <property type="component" value="Unassembled WGS sequence"/>
</dbReference>
<accession>A0A0G0LTQ8</accession>
<organism evidence="1 2">
    <name type="scientific">Candidatus Woesebacteria bacterium GW2011_GWB1_39_10b</name>
    <dbReference type="NCBI Taxonomy" id="1618573"/>
    <lineage>
        <taxon>Bacteria</taxon>
        <taxon>Candidatus Woeseibacteriota</taxon>
    </lineage>
</organism>